<keyword evidence="2" id="KW-1185">Reference proteome</keyword>
<reference evidence="1" key="1">
    <citation type="submission" date="2015-05" db="UniProtKB">
        <authorList>
            <consortium name="EnsemblMetazoa"/>
        </authorList>
    </citation>
    <scope>IDENTIFICATION</scope>
</reference>
<accession>T1I1V0</accession>
<dbReference type="HOGENOM" id="CLU_1987215_0_0_1"/>
<evidence type="ECO:0000313" key="1">
    <source>
        <dbReference type="EnsemblMetazoa" id="RPRC010270-PA"/>
    </source>
</evidence>
<name>T1I1V0_RHOPR</name>
<organism evidence="1 2">
    <name type="scientific">Rhodnius prolixus</name>
    <name type="common">Triatomid bug</name>
    <dbReference type="NCBI Taxonomy" id="13249"/>
    <lineage>
        <taxon>Eukaryota</taxon>
        <taxon>Metazoa</taxon>
        <taxon>Ecdysozoa</taxon>
        <taxon>Arthropoda</taxon>
        <taxon>Hexapoda</taxon>
        <taxon>Insecta</taxon>
        <taxon>Pterygota</taxon>
        <taxon>Neoptera</taxon>
        <taxon>Paraneoptera</taxon>
        <taxon>Hemiptera</taxon>
        <taxon>Heteroptera</taxon>
        <taxon>Panheteroptera</taxon>
        <taxon>Cimicomorpha</taxon>
        <taxon>Reduviidae</taxon>
        <taxon>Triatominae</taxon>
        <taxon>Rhodnius</taxon>
    </lineage>
</organism>
<dbReference type="EMBL" id="ACPB03005155">
    <property type="status" value="NOT_ANNOTATED_CDS"/>
    <property type="molecule type" value="Genomic_DNA"/>
</dbReference>
<dbReference type="InParanoid" id="T1I1V0"/>
<protein>
    <submittedName>
        <fullName evidence="1">Uncharacterized protein</fullName>
    </submittedName>
</protein>
<sequence length="126" mass="14320">MPSEWNPIETSTTYLPNTFQDMDCDIRNEDTFLNQFSEEFNGLLSEDDTLESKMCLDNNFFDSLLEEGNGCQWPDIFSQLDQLKDEECDIPIKLESLDNEQDSLAFTDSTVNGSGIDARNSPDSKV</sequence>
<dbReference type="EnsemblMetazoa" id="RPRC010270-RA">
    <property type="protein sequence ID" value="RPRC010270-PA"/>
    <property type="gene ID" value="RPRC010270"/>
</dbReference>
<evidence type="ECO:0000313" key="2">
    <source>
        <dbReference type="Proteomes" id="UP000015103"/>
    </source>
</evidence>
<proteinExistence type="predicted"/>
<dbReference type="AlphaFoldDB" id="T1I1V0"/>
<dbReference type="Proteomes" id="UP000015103">
    <property type="component" value="Unassembled WGS sequence"/>
</dbReference>
<dbReference type="VEuPathDB" id="VectorBase:RPRC010270"/>